<dbReference type="Proteomes" id="UP001359485">
    <property type="component" value="Unassembled WGS sequence"/>
</dbReference>
<organism evidence="8 9">
    <name type="scientific">Polyplax serrata</name>
    <name type="common">Common mouse louse</name>
    <dbReference type="NCBI Taxonomy" id="468196"/>
    <lineage>
        <taxon>Eukaryota</taxon>
        <taxon>Metazoa</taxon>
        <taxon>Ecdysozoa</taxon>
        <taxon>Arthropoda</taxon>
        <taxon>Hexapoda</taxon>
        <taxon>Insecta</taxon>
        <taxon>Pterygota</taxon>
        <taxon>Neoptera</taxon>
        <taxon>Paraneoptera</taxon>
        <taxon>Psocodea</taxon>
        <taxon>Troctomorpha</taxon>
        <taxon>Phthiraptera</taxon>
        <taxon>Anoplura</taxon>
        <taxon>Polyplacidae</taxon>
        <taxon>Polyplax</taxon>
    </lineage>
</organism>
<comment type="subcellular location">
    <subcellularLocation>
        <location evidence="2">Endoplasmic reticulum</location>
    </subcellularLocation>
    <subcellularLocation>
        <location evidence="3">Membrane</location>
    </subcellularLocation>
    <subcellularLocation>
        <location evidence="1">Mitochondrion</location>
    </subcellularLocation>
</comment>
<dbReference type="EMBL" id="JAWJWF010000003">
    <property type="protein sequence ID" value="KAK6635425.1"/>
    <property type="molecule type" value="Genomic_DNA"/>
</dbReference>
<evidence type="ECO:0000256" key="2">
    <source>
        <dbReference type="ARBA" id="ARBA00004240"/>
    </source>
</evidence>
<keyword evidence="5" id="KW-0496">Mitochondrion</keyword>
<evidence type="ECO:0000256" key="6">
    <source>
        <dbReference type="ARBA" id="ARBA00023136"/>
    </source>
</evidence>
<evidence type="ECO:0000313" key="9">
    <source>
        <dbReference type="Proteomes" id="UP001359485"/>
    </source>
</evidence>
<protein>
    <recommendedName>
        <fullName evidence="10">Protein SERAC1</fullName>
    </recommendedName>
</protein>
<dbReference type="PANTHER" id="PTHR48182:SF2">
    <property type="entry name" value="PROTEIN SERAC1"/>
    <property type="match status" value="1"/>
</dbReference>
<evidence type="ECO:0000256" key="5">
    <source>
        <dbReference type="ARBA" id="ARBA00023128"/>
    </source>
</evidence>
<accession>A0ABR1B612</accession>
<evidence type="ECO:0000256" key="1">
    <source>
        <dbReference type="ARBA" id="ARBA00004173"/>
    </source>
</evidence>
<sequence length="483" mass="55107">MNDEPGCNHDNLKLVSPVDANARWLTKVHIIATSVNLFLRLTASFAVAAYDAWLLKQERFVQRLKTLFVLPSVYILTSKFSLSSFTTITHTSTKFDFIYQVIRKPITGCRTSVKWFPKRTVESVPAIGEPELSVHVDVLYDPAPSPVRADVIFIHGLHGSLYNTWKQGLWGHRKQVQNLPLQHRNKVEESAGLEKLDKGVSGTNKHSDTRKRFVSLGSSDPEYDHLLESITDLLNNIDDTLKESKQTSDEEEPYSPCWPRDWLPKDCPGVRVLAVNYTTDPFLWRPVWVNERIRSTMSQRSQEMTEHLLQLGVGNNPMVWVGHSKGGLYVKQMLVDASESCDSRLSNFLTQTKGIMFYSVPHRGSSLANWNIPLLRKSVELTEVKKDCDNVLDLHRKFIKLFEDKFLTAEVFSFVETVLTFMFVTNVRVVTVDSADLGLGSFRGVNIDHREICKPLNRDCFLYKELISLIKRVSENHPKALTN</sequence>
<comment type="caution">
    <text evidence="8">The sequence shown here is derived from an EMBL/GenBank/DDBJ whole genome shotgun (WGS) entry which is preliminary data.</text>
</comment>
<evidence type="ECO:0000313" key="8">
    <source>
        <dbReference type="EMBL" id="KAK6635425.1"/>
    </source>
</evidence>
<dbReference type="Gene3D" id="3.40.50.1820">
    <property type="entry name" value="alpha/beta hydrolase"/>
    <property type="match status" value="1"/>
</dbReference>
<gene>
    <name evidence="8" type="ORF">RUM44_000676</name>
</gene>
<evidence type="ECO:0000256" key="4">
    <source>
        <dbReference type="ARBA" id="ARBA00022824"/>
    </source>
</evidence>
<dbReference type="SUPFAM" id="SSF53474">
    <property type="entry name" value="alpha/beta-Hydrolases"/>
    <property type="match status" value="1"/>
</dbReference>
<keyword evidence="4" id="KW-0256">Endoplasmic reticulum</keyword>
<reference evidence="8 9" key="1">
    <citation type="submission" date="2023-09" db="EMBL/GenBank/DDBJ databases">
        <title>Genomes of two closely related lineages of the louse Polyplax serrata with different host specificities.</title>
        <authorList>
            <person name="Martinu J."/>
            <person name="Tarabai H."/>
            <person name="Stefka J."/>
            <person name="Hypsa V."/>
        </authorList>
    </citation>
    <scope>NUCLEOTIDE SEQUENCE [LARGE SCALE GENOMIC DNA]</scope>
    <source>
        <strain evidence="8">98ZLc_SE</strain>
    </source>
</reference>
<evidence type="ECO:0000256" key="3">
    <source>
        <dbReference type="ARBA" id="ARBA00004370"/>
    </source>
</evidence>
<feature type="region of interest" description="Disordered" evidence="7">
    <location>
        <begin position="190"/>
        <end position="214"/>
    </location>
</feature>
<evidence type="ECO:0000256" key="7">
    <source>
        <dbReference type="SAM" id="MobiDB-lite"/>
    </source>
</evidence>
<proteinExistence type="predicted"/>
<name>A0ABR1B612_POLSC</name>
<dbReference type="InterPro" id="IPR052374">
    <property type="entry name" value="SERAC1"/>
</dbReference>
<keyword evidence="9" id="KW-1185">Reference proteome</keyword>
<evidence type="ECO:0008006" key="10">
    <source>
        <dbReference type="Google" id="ProtNLM"/>
    </source>
</evidence>
<dbReference type="InterPro" id="IPR029058">
    <property type="entry name" value="AB_hydrolase_fold"/>
</dbReference>
<dbReference type="PANTHER" id="PTHR48182">
    <property type="entry name" value="PROTEIN SERAC1"/>
    <property type="match status" value="1"/>
</dbReference>
<keyword evidence="6" id="KW-0472">Membrane</keyword>